<reference evidence="1 2" key="1">
    <citation type="submission" date="2020-06" db="EMBL/GenBank/DDBJ databases">
        <title>Halomonas sp. QX-1 draft genome sequence.</title>
        <authorList>
            <person name="Qiu X."/>
        </authorList>
    </citation>
    <scope>NUCLEOTIDE SEQUENCE [LARGE SCALE GENOMIC DNA]</scope>
    <source>
        <strain evidence="1 2">QX-1</strain>
    </source>
</reference>
<evidence type="ECO:0000313" key="1">
    <source>
        <dbReference type="EMBL" id="NVF15451.1"/>
    </source>
</evidence>
<protein>
    <submittedName>
        <fullName evidence="1">Abi family protein</fullName>
    </submittedName>
</protein>
<dbReference type="RefSeq" id="WP_176304219.1">
    <property type="nucleotide sequence ID" value="NZ_JABWCV010000017.1"/>
</dbReference>
<dbReference type="EMBL" id="JABWCV010000017">
    <property type="protein sequence ID" value="NVF15451.1"/>
    <property type="molecule type" value="Genomic_DNA"/>
</dbReference>
<keyword evidence="2" id="KW-1185">Reference proteome</keyword>
<accession>A0A7Y6VAE2</accession>
<dbReference type="AlphaFoldDB" id="A0A7Y6VAE2"/>
<dbReference type="InterPro" id="IPR011664">
    <property type="entry name" value="Abi_system_AbiD/AbiF-like"/>
</dbReference>
<name>A0A7Y6VAE2_9GAMM</name>
<sequence length="307" mass="35481">MGLQLQPQLNFTKPAKSSHAHLRHLRAKGLITKGQQSQALNALQFVGYYRLLIYTRPLQDDQKRFYPGVRFDDILALYEFDRSLRLVLLDAIEQVEVAFRSAIVNAMANDKDCGPHFYLKTKHFKDMEAHRNFMKNVLGLRLTNPIKHYYHTYHTPPYPPIWTILEELSIGQMSRLLASLDREHRRRVATQFGYDEKVIVSWLKSTTMLRNNCAHHSRVWNNNIGADSPQSANAIHSEFPGNPDQGFFFSRTVALQALLKAIDPSTTWQDRFKTVMRTLPVATLSKAGITPQSIGIPFQWETRPYWN</sequence>
<organism evidence="1 2">
    <name type="scientific">Vreelandella maris</name>
    <dbReference type="NCBI Taxonomy" id="2729617"/>
    <lineage>
        <taxon>Bacteria</taxon>
        <taxon>Pseudomonadati</taxon>
        <taxon>Pseudomonadota</taxon>
        <taxon>Gammaproteobacteria</taxon>
        <taxon>Oceanospirillales</taxon>
        <taxon>Halomonadaceae</taxon>
        <taxon>Vreelandella</taxon>
    </lineage>
</organism>
<gene>
    <name evidence="1" type="ORF">HUO07_14885</name>
</gene>
<evidence type="ECO:0000313" key="2">
    <source>
        <dbReference type="Proteomes" id="UP000589984"/>
    </source>
</evidence>
<comment type="caution">
    <text evidence="1">The sequence shown here is derived from an EMBL/GenBank/DDBJ whole genome shotgun (WGS) entry which is preliminary data.</text>
</comment>
<dbReference type="Proteomes" id="UP000589984">
    <property type="component" value="Unassembled WGS sequence"/>
</dbReference>
<proteinExistence type="predicted"/>
<dbReference type="Pfam" id="PF07751">
    <property type="entry name" value="Abi_2"/>
    <property type="match status" value="1"/>
</dbReference>